<dbReference type="AlphaFoldDB" id="A0A1W9ZRK3"/>
<evidence type="ECO:0000256" key="3">
    <source>
        <dbReference type="ARBA" id="ARBA00023026"/>
    </source>
</evidence>
<name>A0A1W9ZRK3_MYCAN</name>
<dbReference type="Proteomes" id="UP000192284">
    <property type="component" value="Unassembled WGS sequence"/>
</dbReference>
<dbReference type="PANTHER" id="PTHR11487:SF0">
    <property type="entry name" value="S-ACYL FATTY ACID SYNTHASE THIOESTERASE, MEDIUM CHAIN"/>
    <property type="match status" value="1"/>
</dbReference>
<dbReference type="InterPro" id="IPR029058">
    <property type="entry name" value="AB_hydrolase_fold"/>
</dbReference>
<evidence type="ECO:0000313" key="7">
    <source>
        <dbReference type="Proteomes" id="UP000192284"/>
    </source>
</evidence>
<accession>A0A1W9ZRK3</accession>
<comment type="similarity">
    <text evidence="1">Belongs to the thioesterase family.</text>
</comment>
<proteinExistence type="inferred from homology"/>
<dbReference type="PANTHER" id="PTHR11487">
    <property type="entry name" value="THIOESTERASE"/>
    <property type="match status" value="1"/>
</dbReference>
<evidence type="ECO:0000256" key="2">
    <source>
        <dbReference type="ARBA" id="ARBA00015007"/>
    </source>
</evidence>
<organism evidence="6 7">
    <name type="scientific">Mycobacterium angelicum</name>
    <dbReference type="NCBI Taxonomy" id="470074"/>
    <lineage>
        <taxon>Bacteria</taxon>
        <taxon>Bacillati</taxon>
        <taxon>Actinomycetota</taxon>
        <taxon>Actinomycetes</taxon>
        <taxon>Mycobacteriales</taxon>
        <taxon>Mycobacteriaceae</taxon>
        <taxon>Mycobacterium</taxon>
    </lineage>
</organism>
<protein>
    <recommendedName>
        <fullName evidence="2">Thioesterase TesA</fullName>
    </recommendedName>
</protein>
<reference evidence="6 7" key="1">
    <citation type="submission" date="2017-02" db="EMBL/GenBank/DDBJ databases">
        <title>The new phylogeny of genus Mycobacterium.</title>
        <authorList>
            <person name="Tortoli E."/>
            <person name="Trovato A."/>
            <person name="Cirillo D.M."/>
        </authorList>
    </citation>
    <scope>NUCLEOTIDE SEQUENCE [LARGE SCALE GENOMIC DNA]</scope>
    <source>
        <strain evidence="6 7">DSM 45057</strain>
    </source>
</reference>
<feature type="domain" description="Thioesterase" evidence="5">
    <location>
        <begin position="2"/>
        <end position="217"/>
    </location>
</feature>
<dbReference type="GO" id="GO:0008610">
    <property type="term" value="P:lipid biosynthetic process"/>
    <property type="evidence" value="ECO:0007669"/>
    <property type="project" value="TreeGrafter"/>
</dbReference>
<evidence type="ECO:0000259" key="5">
    <source>
        <dbReference type="Pfam" id="PF00975"/>
    </source>
</evidence>
<comment type="catalytic activity">
    <reaction evidence="4">
        <text>a fatty acyl-CoA + H2O = a fatty acid + CoA + H(+)</text>
        <dbReference type="Rhea" id="RHEA:16781"/>
        <dbReference type="ChEBI" id="CHEBI:15377"/>
        <dbReference type="ChEBI" id="CHEBI:15378"/>
        <dbReference type="ChEBI" id="CHEBI:28868"/>
        <dbReference type="ChEBI" id="CHEBI:57287"/>
        <dbReference type="ChEBI" id="CHEBI:77636"/>
    </reaction>
</comment>
<sequence length="239" mass="25518">MVCFPYAGGGAMSFNLLRRDLLAAGARVNVTTVELPGRGIRRDEARFVDAVACARSLAAELGDLLCAPHVLLGHSMGALLAYLVAQERISLGLRRPEAMVVAAAAAPHLIEDPYGLEMIDDHDLALELASFGGLPAGLLSQPEWLDALMPAIRDDLRICQSYRRSAAPPLPCPLHILGAYHDPLVPVDALAAWADYAIAPQPVRLFAGGHFLFQRSNPDVVTAIAGIADDALRQEEPAC</sequence>
<evidence type="ECO:0000313" key="6">
    <source>
        <dbReference type="EMBL" id="ORA20255.1"/>
    </source>
</evidence>
<dbReference type="InterPro" id="IPR012223">
    <property type="entry name" value="TEII"/>
</dbReference>
<keyword evidence="7" id="KW-1185">Reference proteome</keyword>
<gene>
    <name evidence="6" type="ORF">BST12_15790</name>
</gene>
<dbReference type="SUPFAM" id="SSF53474">
    <property type="entry name" value="alpha/beta-Hydrolases"/>
    <property type="match status" value="1"/>
</dbReference>
<dbReference type="Pfam" id="PF00975">
    <property type="entry name" value="Thioesterase"/>
    <property type="match status" value="1"/>
</dbReference>
<dbReference type="Gene3D" id="3.40.50.1820">
    <property type="entry name" value="alpha/beta hydrolase"/>
    <property type="match status" value="1"/>
</dbReference>
<evidence type="ECO:0000256" key="1">
    <source>
        <dbReference type="ARBA" id="ARBA00007169"/>
    </source>
</evidence>
<keyword evidence="3" id="KW-0843">Virulence</keyword>
<dbReference type="InterPro" id="IPR001031">
    <property type="entry name" value="Thioesterase"/>
</dbReference>
<comment type="caution">
    <text evidence="6">The sequence shown here is derived from an EMBL/GenBank/DDBJ whole genome shotgun (WGS) entry which is preliminary data.</text>
</comment>
<evidence type="ECO:0000256" key="4">
    <source>
        <dbReference type="ARBA" id="ARBA00024293"/>
    </source>
</evidence>
<dbReference type="EMBL" id="MVHE01000024">
    <property type="protein sequence ID" value="ORA20255.1"/>
    <property type="molecule type" value="Genomic_DNA"/>
</dbReference>